<feature type="compositionally biased region" description="Polar residues" evidence="3">
    <location>
        <begin position="114"/>
        <end position="155"/>
    </location>
</feature>
<dbReference type="Gene3D" id="4.10.280.10">
    <property type="entry name" value="Helix-loop-helix DNA-binding domain"/>
    <property type="match status" value="1"/>
</dbReference>
<feature type="compositionally biased region" description="Polar residues" evidence="3">
    <location>
        <begin position="15"/>
        <end position="29"/>
    </location>
</feature>
<keyword evidence="4" id="KW-0472">Membrane</keyword>
<feature type="compositionally biased region" description="Basic and acidic residues" evidence="3">
    <location>
        <begin position="1091"/>
        <end position="1117"/>
    </location>
</feature>
<dbReference type="STRING" id="656916.A0A2G7G259"/>
<feature type="compositionally biased region" description="Basic and acidic residues" evidence="3">
    <location>
        <begin position="1034"/>
        <end position="1043"/>
    </location>
</feature>
<feature type="region of interest" description="Disordered" evidence="3">
    <location>
        <begin position="691"/>
        <end position="732"/>
    </location>
</feature>
<dbReference type="GO" id="GO:0003677">
    <property type="term" value="F:DNA binding"/>
    <property type="evidence" value="ECO:0007669"/>
    <property type="project" value="UniProtKB-KW"/>
</dbReference>
<keyword evidence="1" id="KW-0238">DNA-binding</keyword>
<feature type="compositionally biased region" description="Low complexity" evidence="3">
    <location>
        <begin position="432"/>
        <end position="444"/>
    </location>
</feature>
<dbReference type="Proteomes" id="UP000231358">
    <property type="component" value="Unassembled WGS sequence"/>
</dbReference>
<feature type="compositionally biased region" description="Basic and acidic residues" evidence="3">
    <location>
        <begin position="1423"/>
        <end position="1432"/>
    </location>
</feature>
<sequence length="1723" mass="188474">MEATLTHRPWEPATTGPQTPTVSSSQTLPSISTLTASMTSTAAPPAEKSPGNVSLNTIERDSGNWSMPQSTRSSTYSTATNGTGNYPSLSFLTSSQPSPNRVSTVSDRSPYPNDHSNANTPSSSGAQPSPNFGSAQPNPALPSINQNYDAPSQRGSIAEPAESRRSSIDSRMNQGISSLAINPASPYHSTNASQTSIVSGLQRERGISMDVNMNNTYRGPRYSGGQPLSPLGPRAGEHRGFAAGRTAPAISSNPRSEIYNAEAPTAGLAYAFPDPDVARSNSISSTTEKSNAQLCRKGSTAESFSSSIYSDSRLPRGQHELPQNVHHHSLQHKQVRGLIGEADLHSGSTPYSRTPELRVTHKLAERKRRSEMKDCFEALRMRLPQSQNNKSSKWETLTRAIEYIGQLEKMLSNARRENDLLRSEVDDMRAQLNQQQQHQQANGQSRPQSMFEHHSMATPQANGQSHGAMFPSYAPGAGMTQEQPRTLPPLMNGSVAPMQGVQYTDERRTMGWKRQKPQAELRIPAIPAFPLSSPITEEVVTPISSSPDERDMEKLRPFDHLGAKVSSQNPFARKVEYGQRQEDKEPVREANSYYFVQKAAESEDNPKPAVKKNTERPVGLNLVTDFSLAAPKPRDDIPEEGFVDLNDLRVLSKERAEERSAQKIKGILKKGTSHGLQRLPNEPSNLAKRRSSLFDWRPSGSPKQRGKDDLSPSDRPIMIGFSMPREESTTSRKRYSKELDVADIQQTPLTPSIVVTPAKEDDFWAGFSQVCNPPRVASSIYSQPTPCIEKSELDIPPVPAIPAEHAAAKSEVTDQETLKRQSVTSRKQRAYSTGTVFEEDVQSHPGLRSRSYSNGSVKRAFDRLSGIDNMSRLSVNTEVNRHQSQGWWTYLLSPLLGRSNTITSRRTLIDAHPPPVPSIATDLTGSSDEWWEKEVSYFSPDTPETTIASRGISDWQPSQNNPFADDKAVDWQSQDPSDLNNAAFGFPDQTIQGAAAEYYHACAHEVFTGRPYFECINHVCSITPKDQIPVPDADTTKDSDSGERGVLIDVNDAPKPVDKEPEGSKSIVIPVTTSHPPSTVVDKQPYTPVENSKEDSGSKDDMRAPPEEDSTKPLSEETIREPAPAAGNQAETNPFVQPAQPSSTVPPPVTNVYIQYTPAPSSAPSATIERVVPQYIVVPPSSEGTQKHEVQPQVQPQSPGPVSPGFQRAAEKTGSIPLSDIHSTPAPAYTSHRNTPATLPPRVDPLPITREATMNPVTESNRIESRRKRLEKEDAVGRKAGGLWRGRGCFSNKGCFGRPGREGRLRRRWYAAIASFFIIIVVVAVILAIMLTRKGDETPVQSQWLNLTGYPPMPTGIATVAGPEPQVQNSGCITPSTLWSCALPYEQQSDNKPYAANQPNFRVEIRFRNGTYPNSTTVTSKSSEAKASRRSDNSFSPSPSPPDMKDQTFLGNTTDKNSVPYAGEETPFYMTILSPLQMSTSKLSRRSDSAFPNIESLIPSPDLDSDGTAAAAKLYPLPESQPVRLYNRGQDTEHYGFYTYFDRSIFLESSAPLTDSKNDDSTSDANGGPSKAHARVRCTWAQTRFLVQIWTRPGKTLLSNSSSAITTPTPTHTGTSNPTSSNSATDFVRPGSFPYPITITLDRHGGAIKKKMVYCYGMESDQHVNSTEAKLQVEDRGFGGNTINPAPGIFNMSDSALSASGYGGFDGGTGGCSCQWTNWISRS</sequence>
<keyword evidence="4" id="KW-0812">Transmembrane</keyword>
<feature type="compositionally biased region" description="Low complexity" evidence="3">
    <location>
        <begin position="1599"/>
        <end position="1624"/>
    </location>
</feature>
<feature type="compositionally biased region" description="Low complexity" evidence="3">
    <location>
        <begin position="30"/>
        <end position="46"/>
    </location>
</feature>
<feature type="region of interest" description="Disordered" evidence="3">
    <location>
        <begin position="1125"/>
        <end position="1144"/>
    </location>
</feature>
<feature type="region of interest" description="Disordered" evidence="3">
    <location>
        <begin position="565"/>
        <end position="589"/>
    </location>
</feature>
<feature type="compositionally biased region" description="Polar residues" evidence="3">
    <location>
        <begin position="51"/>
        <end position="107"/>
    </location>
</feature>
<dbReference type="FunFam" id="4.10.280.10:FF:000111">
    <property type="entry name" value="HLH transcription factor (Hpa3)"/>
    <property type="match status" value="1"/>
</dbReference>
<dbReference type="SUPFAM" id="SSF47459">
    <property type="entry name" value="HLH, helix-loop-helix DNA-binding domain"/>
    <property type="match status" value="1"/>
</dbReference>
<dbReference type="GO" id="GO:0045944">
    <property type="term" value="P:positive regulation of transcription by RNA polymerase II"/>
    <property type="evidence" value="ECO:0007669"/>
    <property type="project" value="TreeGrafter"/>
</dbReference>
<evidence type="ECO:0000313" key="7">
    <source>
        <dbReference type="Proteomes" id="UP000231358"/>
    </source>
</evidence>
<accession>A0A2G7G259</accession>
<protein>
    <recommendedName>
        <fullName evidence="5">BHLH domain-containing protein</fullName>
    </recommendedName>
</protein>
<comment type="caution">
    <text evidence="6">The sequence shown here is derived from an EMBL/GenBank/DDBJ whole genome shotgun (WGS) entry which is preliminary data.</text>
</comment>
<feature type="compositionally biased region" description="Polar residues" evidence="3">
    <location>
        <begin position="187"/>
        <end position="199"/>
    </location>
</feature>
<keyword evidence="7" id="KW-1185">Reference proteome</keyword>
<dbReference type="InterPro" id="IPR036638">
    <property type="entry name" value="HLH_DNA-bd_sf"/>
</dbReference>
<feature type="region of interest" description="Disordered" evidence="3">
    <location>
        <begin position="1554"/>
        <end position="1573"/>
    </location>
</feature>
<dbReference type="GO" id="GO:0046983">
    <property type="term" value="F:protein dimerization activity"/>
    <property type="evidence" value="ECO:0007669"/>
    <property type="project" value="InterPro"/>
</dbReference>
<feature type="compositionally biased region" description="Basic and acidic residues" evidence="3">
    <location>
        <begin position="573"/>
        <end position="588"/>
    </location>
</feature>
<feature type="region of interest" description="Disordered" evidence="3">
    <location>
        <begin position="807"/>
        <end position="827"/>
    </location>
</feature>
<organism evidence="6 7">
    <name type="scientific">Aspergillus arachidicola</name>
    <dbReference type="NCBI Taxonomy" id="656916"/>
    <lineage>
        <taxon>Eukaryota</taxon>
        <taxon>Fungi</taxon>
        <taxon>Dikarya</taxon>
        <taxon>Ascomycota</taxon>
        <taxon>Pezizomycotina</taxon>
        <taxon>Eurotiomycetes</taxon>
        <taxon>Eurotiomycetidae</taxon>
        <taxon>Eurotiales</taxon>
        <taxon>Aspergillaceae</taxon>
        <taxon>Aspergillus</taxon>
        <taxon>Aspergillus subgen. Circumdati</taxon>
    </lineage>
</organism>
<feature type="compositionally biased region" description="Polar residues" evidence="3">
    <location>
        <begin position="279"/>
        <end position="293"/>
    </location>
</feature>
<feature type="transmembrane region" description="Helical" evidence="4">
    <location>
        <begin position="1309"/>
        <end position="1331"/>
    </location>
</feature>
<dbReference type="Pfam" id="PF00010">
    <property type="entry name" value="HLH"/>
    <property type="match status" value="1"/>
</dbReference>
<feature type="domain" description="BHLH" evidence="5">
    <location>
        <begin position="356"/>
        <end position="407"/>
    </location>
</feature>
<evidence type="ECO:0000256" key="4">
    <source>
        <dbReference type="SAM" id="Phobius"/>
    </source>
</evidence>
<dbReference type="GO" id="GO:0090575">
    <property type="term" value="C:RNA polymerase II transcription regulator complex"/>
    <property type="evidence" value="ECO:0007669"/>
    <property type="project" value="TreeGrafter"/>
</dbReference>
<dbReference type="EMBL" id="NEXV01000218">
    <property type="protein sequence ID" value="PIG86888.1"/>
    <property type="molecule type" value="Genomic_DNA"/>
</dbReference>
<feature type="region of interest" description="Disordered" evidence="3">
    <location>
        <begin position="1"/>
        <end position="175"/>
    </location>
</feature>
<evidence type="ECO:0000256" key="3">
    <source>
        <dbReference type="SAM" id="MobiDB-lite"/>
    </source>
</evidence>
<evidence type="ECO:0000256" key="1">
    <source>
        <dbReference type="ARBA" id="ARBA00023125"/>
    </source>
</evidence>
<feature type="region of interest" description="Disordered" evidence="3">
    <location>
        <begin position="1182"/>
        <end position="1248"/>
    </location>
</feature>
<evidence type="ECO:0000256" key="2">
    <source>
        <dbReference type="ARBA" id="ARBA00023242"/>
    </source>
</evidence>
<feature type="region of interest" description="Disordered" evidence="3">
    <location>
        <begin position="432"/>
        <end position="464"/>
    </location>
</feature>
<feature type="region of interest" description="Disordered" evidence="3">
    <location>
        <begin position="1024"/>
        <end position="1117"/>
    </location>
</feature>
<gene>
    <name evidence="6" type="ORF">AARAC_011418</name>
</gene>
<keyword evidence="4" id="KW-1133">Transmembrane helix</keyword>
<dbReference type="SMART" id="SM00353">
    <property type="entry name" value="HLH"/>
    <property type="match status" value="1"/>
</dbReference>
<dbReference type="PANTHER" id="PTHR10328:SF15">
    <property type="entry name" value="BHLH TRANSCRIPTION FACTOR"/>
    <property type="match status" value="1"/>
</dbReference>
<feature type="region of interest" description="Disordered" evidence="3">
    <location>
        <begin position="1598"/>
        <end position="1624"/>
    </location>
</feature>
<dbReference type="InterPro" id="IPR011598">
    <property type="entry name" value="bHLH_dom"/>
</dbReference>
<evidence type="ECO:0000259" key="5">
    <source>
        <dbReference type="PROSITE" id="PS50888"/>
    </source>
</evidence>
<feature type="region of interest" description="Disordered" evidence="3">
    <location>
        <begin position="180"/>
        <end position="199"/>
    </location>
</feature>
<evidence type="ECO:0000313" key="6">
    <source>
        <dbReference type="EMBL" id="PIG86888.1"/>
    </source>
</evidence>
<dbReference type="PANTHER" id="PTHR10328">
    <property type="entry name" value="PROTEIN MAX MYC-ASSOCIATED FACTOR X"/>
    <property type="match status" value="1"/>
</dbReference>
<proteinExistence type="predicted"/>
<feature type="region of interest" description="Disordered" evidence="3">
    <location>
        <begin position="1412"/>
        <end position="1455"/>
    </location>
</feature>
<feature type="region of interest" description="Disordered" evidence="3">
    <location>
        <begin position="279"/>
        <end position="298"/>
    </location>
</feature>
<reference evidence="6 7" key="1">
    <citation type="submission" date="2017-05" db="EMBL/GenBank/DDBJ databases">
        <title>Genome sequence for an aflatoxigenic pathogen of Argentinian peanut, Aspergillus arachidicola.</title>
        <authorList>
            <person name="Moore G."/>
            <person name="Beltz S.B."/>
            <person name="Mack B.M."/>
        </authorList>
    </citation>
    <scope>NUCLEOTIDE SEQUENCE [LARGE SCALE GENOMIC DNA]</scope>
    <source>
        <strain evidence="6 7">CBS 117610</strain>
    </source>
</reference>
<dbReference type="GO" id="GO:0003700">
    <property type="term" value="F:DNA-binding transcription factor activity"/>
    <property type="evidence" value="ECO:0007669"/>
    <property type="project" value="TreeGrafter"/>
</dbReference>
<keyword evidence="2" id="KW-0539">Nucleus</keyword>
<name>A0A2G7G259_9EURO</name>
<dbReference type="PROSITE" id="PS50888">
    <property type="entry name" value="BHLH"/>
    <property type="match status" value="1"/>
</dbReference>
<feature type="compositionally biased region" description="Basic and acidic residues" evidence="3">
    <location>
        <begin position="807"/>
        <end position="819"/>
    </location>
</feature>